<gene>
    <name evidence="1" type="ORF">GCM10009827_119060</name>
</gene>
<evidence type="ECO:0000313" key="2">
    <source>
        <dbReference type="Proteomes" id="UP001501470"/>
    </source>
</evidence>
<dbReference type="Proteomes" id="UP001501470">
    <property type="component" value="Unassembled WGS sequence"/>
</dbReference>
<comment type="caution">
    <text evidence="1">The sequence shown here is derived from an EMBL/GenBank/DDBJ whole genome shotgun (WGS) entry which is preliminary data.</text>
</comment>
<dbReference type="EMBL" id="BAAAQD010000066">
    <property type="protein sequence ID" value="GAA1577445.1"/>
    <property type="molecule type" value="Genomic_DNA"/>
</dbReference>
<accession>A0ABP4PCG9</accession>
<protein>
    <submittedName>
        <fullName evidence="1">Uncharacterized protein</fullName>
    </submittedName>
</protein>
<sequence>MLTDALRVSLVDIVAGWDMPAEQKVAKTICSAVQRGFFRLSNSGRSAIFYVRESGYYSLGEQAIPPAWDRIRNLWCGNPYRRRAIPQGGQNGWRATSGFVNSTASGFADCLDEIVVLDAPVDFTDAEATVR</sequence>
<name>A0ABP4PCG9_9ACTN</name>
<reference evidence="2" key="1">
    <citation type="journal article" date="2019" name="Int. J. Syst. Evol. Microbiol.">
        <title>The Global Catalogue of Microorganisms (GCM) 10K type strain sequencing project: providing services to taxonomists for standard genome sequencing and annotation.</title>
        <authorList>
            <consortium name="The Broad Institute Genomics Platform"/>
            <consortium name="The Broad Institute Genome Sequencing Center for Infectious Disease"/>
            <person name="Wu L."/>
            <person name="Ma J."/>
        </authorList>
    </citation>
    <scope>NUCLEOTIDE SEQUENCE [LARGE SCALE GENOMIC DNA]</scope>
    <source>
        <strain evidence="2">JCM 15933</strain>
    </source>
</reference>
<proteinExistence type="predicted"/>
<keyword evidence="2" id="KW-1185">Reference proteome</keyword>
<organism evidence="1 2">
    <name type="scientific">Dactylosporangium maewongense</name>
    <dbReference type="NCBI Taxonomy" id="634393"/>
    <lineage>
        <taxon>Bacteria</taxon>
        <taxon>Bacillati</taxon>
        <taxon>Actinomycetota</taxon>
        <taxon>Actinomycetes</taxon>
        <taxon>Micromonosporales</taxon>
        <taxon>Micromonosporaceae</taxon>
        <taxon>Dactylosporangium</taxon>
    </lineage>
</organism>
<evidence type="ECO:0000313" key="1">
    <source>
        <dbReference type="EMBL" id="GAA1577445.1"/>
    </source>
</evidence>
<dbReference type="RefSeq" id="WP_344515810.1">
    <property type="nucleotide sequence ID" value="NZ_BAAAQD010000066.1"/>
</dbReference>